<dbReference type="EMBL" id="JARAVY010000011">
    <property type="protein sequence ID" value="MDX2912207.1"/>
    <property type="molecule type" value="Genomic_DNA"/>
</dbReference>
<keyword evidence="3" id="KW-1185">Reference proteome</keyword>
<proteinExistence type="predicted"/>
<dbReference type="PANTHER" id="PTHR46844:SF1">
    <property type="entry name" value="SLR5058 PROTEIN"/>
    <property type="match status" value="1"/>
</dbReference>
<name>A0ABU4L8Y9_9ACTN</name>
<dbReference type="InterPro" id="IPR027417">
    <property type="entry name" value="P-loop_NTPase"/>
</dbReference>
<organism evidence="2 3">
    <name type="scientific">Streptomyces griseiscabiei</name>
    <dbReference type="NCBI Taxonomy" id="2993540"/>
    <lineage>
        <taxon>Bacteria</taxon>
        <taxon>Bacillati</taxon>
        <taxon>Actinomycetota</taxon>
        <taxon>Actinomycetes</taxon>
        <taxon>Kitasatosporales</taxon>
        <taxon>Streptomycetaceae</taxon>
        <taxon>Streptomyces</taxon>
    </lineage>
</organism>
<dbReference type="InterPro" id="IPR007111">
    <property type="entry name" value="NACHT_NTPase"/>
</dbReference>
<evidence type="ECO:0000313" key="2">
    <source>
        <dbReference type="EMBL" id="MDX2912207.1"/>
    </source>
</evidence>
<reference evidence="2 3" key="1">
    <citation type="journal article" date="2023" name="Microb. Genom.">
        <title>Mesoterricola silvestris gen. nov., sp. nov., Mesoterricola sediminis sp. nov., Geothrix oryzae sp. nov., Geothrix edaphica sp. nov., Geothrix rubra sp. nov., and Geothrix limicola sp. nov., six novel members of Acidobacteriota isolated from soils.</title>
        <authorList>
            <person name="Weisberg A.J."/>
            <person name="Pearce E."/>
            <person name="Kramer C.G."/>
            <person name="Chang J.H."/>
            <person name="Clarke C.R."/>
        </authorList>
    </citation>
    <scope>NUCLEOTIDE SEQUENCE [LARGE SCALE GENOMIC DNA]</scope>
    <source>
        <strain evidence="2 3">NRRL_B-2795</strain>
    </source>
</reference>
<dbReference type="SUPFAM" id="SSF52540">
    <property type="entry name" value="P-loop containing nucleoside triphosphate hydrolases"/>
    <property type="match status" value="1"/>
</dbReference>
<accession>A0ABU4L8Y9</accession>
<evidence type="ECO:0000313" key="3">
    <source>
        <dbReference type="Proteomes" id="UP001271723"/>
    </source>
</evidence>
<dbReference type="PROSITE" id="PS50837">
    <property type="entry name" value="NACHT"/>
    <property type="match status" value="1"/>
</dbReference>
<sequence>MPDPITTGVVSAAGSAAGRAAGPLLLGGVRSRLERRAIKKRTAEVEFHGTGEVEQAIVDISMVDREKTLKFMRSAEFENLCFQVAIAGCMPENPDSHLQALKETFEISLRRYAGVADSNIKMISQALFTEIVSISWREVNRHQKESGIAKRALTPEIISSHIASAARNAEIHRKLADLSEVDLFSVRLSRQSAKVHGRIRPAQTESGARVAFESLYVPPNLKLGEEDDEGPSDVRNLLKQTTRLVILGDPGGGKTTLALKLTLDVARGLGTGSALQTPLRVVLREYASHYKANQESIIRFLEKQSEAVYSTPASEGAIEYLLLNGRAVVVFDGLDELTDTSLRETIVDIVEAFAHAYPTTPILVTSRRVGYEMAPLDENMFAVAQLSPFGGMQKQEYVQKWFSQVKGSVGDGDMSTRFLVESSHASDLTSNPLMLGLMCALYRGEGYIPRNRPDLYRRCSEFLFERWDASRGISVQKPFEQGIRFAMFSLALSMLDNSGSKGGMTERELIRYTSDYLLGQQYEDRDSADAAAEAFVQYCRGRAWVLTDVGTNPDGERIYSFTHRTFLEYFSARQLVRDSGGADALYVKLRDHLIDESWDVTSQLAVQFLDERLGDAANDFVRLALNDARGLENFKQKTALISFCARLLEFMALRPAIVREIVSELQVTCSLRSPARRVSRQDTDALVSAWSGVSMCTPEMRGVAVDELLNFKRDAQLSYHDVTWQISMVESVPHHASSEVRDFWSQQDLRSAREINLAALARTDKRAAAAAVLFGLLEVETAISWHGASVATIQGISPHTGRRGSHNLISELAYPRKRWNYEERERISGDVINKLMDAQTPWMYGEQSFNFYSMELGEDKNMTACMLLSWMLGIEMEFSGEDSPERDSEDGESNYADTHALFASVAEMRRNGSHDHRFDSCSSELDPQFRDFVLRWARSEFSLSTPEDA</sequence>
<dbReference type="Proteomes" id="UP001271723">
    <property type="component" value="Unassembled WGS sequence"/>
</dbReference>
<dbReference type="Gene3D" id="3.40.50.300">
    <property type="entry name" value="P-loop containing nucleotide triphosphate hydrolases"/>
    <property type="match status" value="1"/>
</dbReference>
<comment type="caution">
    <text evidence="2">The sequence shown here is derived from an EMBL/GenBank/DDBJ whole genome shotgun (WGS) entry which is preliminary data.</text>
</comment>
<evidence type="ECO:0000259" key="1">
    <source>
        <dbReference type="PROSITE" id="PS50837"/>
    </source>
</evidence>
<gene>
    <name evidence="2" type="ORF">PV517_26435</name>
</gene>
<feature type="domain" description="NACHT" evidence="1">
    <location>
        <begin position="242"/>
        <end position="367"/>
    </location>
</feature>
<dbReference type="PANTHER" id="PTHR46844">
    <property type="entry name" value="SLR5058 PROTEIN"/>
    <property type="match status" value="1"/>
</dbReference>
<protein>
    <submittedName>
        <fullName evidence="2">NACHT domain-containing protein</fullName>
    </submittedName>
</protein>
<dbReference type="Pfam" id="PF05729">
    <property type="entry name" value="NACHT"/>
    <property type="match status" value="1"/>
</dbReference>
<dbReference type="RefSeq" id="WP_179202892.1">
    <property type="nucleotide sequence ID" value="NZ_JAGJBZ010000002.1"/>
</dbReference>